<name>A0A0K2VG48_LEPSM</name>
<protein>
    <submittedName>
        <fullName evidence="1">Uncharacterized protein</fullName>
    </submittedName>
</protein>
<dbReference type="AlphaFoldDB" id="A0A0K2VG48"/>
<organism evidence="1">
    <name type="scientific">Lepeophtheirus salmonis</name>
    <name type="common">Salmon louse</name>
    <name type="synonym">Caligus salmonis</name>
    <dbReference type="NCBI Taxonomy" id="72036"/>
    <lineage>
        <taxon>Eukaryota</taxon>
        <taxon>Metazoa</taxon>
        <taxon>Ecdysozoa</taxon>
        <taxon>Arthropoda</taxon>
        <taxon>Crustacea</taxon>
        <taxon>Multicrustacea</taxon>
        <taxon>Hexanauplia</taxon>
        <taxon>Copepoda</taxon>
        <taxon>Siphonostomatoida</taxon>
        <taxon>Caligidae</taxon>
        <taxon>Lepeophtheirus</taxon>
    </lineage>
</organism>
<dbReference type="EMBL" id="HACA01031816">
    <property type="protein sequence ID" value="CDW49177.1"/>
    <property type="molecule type" value="Transcribed_RNA"/>
</dbReference>
<sequence>MKMSIGVFLTLSQLLMIEVDQRTPLNCTIYIQIYYIEIIKALVGPFNTLIYCHKRTK</sequence>
<proteinExistence type="predicted"/>
<reference evidence="1" key="1">
    <citation type="submission" date="2014-05" db="EMBL/GenBank/DDBJ databases">
        <authorList>
            <person name="Chronopoulou M."/>
        </authorList>
    </citation>
    <scope>NUCLEOTIDE SEQUENCE</scope>
    <source>
        <tissue evidence="1">Whole organism</tissue>
    </source>
</reference>
<evidence type="ECO:0000313" key="1">
    <source>
        <dbReference type="EMBL" id="CDW49177.1"/>
    </source>
</evidence>
<accession>A0A0K2VG48</accession>